<dbReference type="InterPro" id="IPR029499">
    <property type="entry name" value="PduO-typ"/>
</dbReference>
<evidence type="ECO:0000256" key="3">
    <source>
        <dbReference type="ARBA" id="ARBA00022679"/>
    </source>
</evidence>
<dbReference type="Gene3D" id="1.20.1200.10">
    <property type="entry name" value="Cobalamin adenosyltransferase-like"/>
    <property type="match status" value="1"/>
</dbReference>
<keyword evidence="3 6" id="KW-0808">Transferase</keyword>
<dbReference type="InterPro" id="IPR036451">
    <property type="entry name" value="CblAdoTrfase-like_sf"/>
</dbReference>
<dbReference type="GO" id="GO:0009236">
    <property type="term" value="P:cobalamin biosynthetic process"/>
    <property type="evidence" value="ECO:0007669"/>
    <property type="project" value="UniProtKB-UniRule"/>
</dbReference>
<dbReference type="GO" id="GO:0008817">
    <property type="term" value="F:corrinoid adenosyltransferase activity"/>
    <property type="evidence" value="ECO:0007669"/>
    <property type="project" value="UniProtKB-UniRule"/>
</dbReference>
<dbReference type="FunFam" id="1.20.1200.10:FF:000001">
    <property type="entry name" value="Cob(I)yrinic acid a,c-diamide adenosyltransferase"/>
    <property type="match status" value="1"/>
</dbReference>
<reference evidence="8 9" key="1">
    <citation type="submission" date="2014-07" db="EMBL/GenBank/DDBJ databases">
        <authorList>
            <person name="McCorrison J."/>
            <person name="Sanka R."/>
            <person name="Torralba M."/>
            <person name="Gillis M."/>
            <person name="Haft D.H."/>
            <person name="Methe B."/>
            <person name="Sutton G."/>
            <person name="Nelson K.E."/>
        </authorList>
    </citation>
    <scope>NUCLEOTIDE SEQUENCE [LARGE SCALE GENOMIC DNA]</scope>
    <source>
        <strain evidence="8 9">DNF00882</strain>
    </source>
</reference>
<feature type="domain" description="Cobalamin adenosyltransferase-like" evidence="7">
    <location>
        <begin position="4"/>
        <end position="169"/>
    </location>
</feature>
<keyword evidence="6" id="KW-0169">Cobalamin biosynthesis</keyword>
<evidence type="ECO:0000256" key="4">
    <source>
        <dbReference type="ARBA" id="ARBA00022741"/>
    </source>
</evidence>
<dbReference type="GO" id="GO:0005524">
    <property type="term" value="F:ATP binding"/>
    <property type="evidence" value="ECO:0007669"/>
    <property type="project" value="UniProtKB-UniRule"/>
</dbReference>
<keyword evidence="5 6" id="KW-0067">ATP-binding</keyword>
<dbReference type="PANTHER" id="PTHR12213">
    <property type="entry name" value="CORRINOID ADENOSYLTRANSFERASE"/>
    <property type="match status" value="1"/>
</dbReference>
<evidence type="ECO:0000313" key="8">
    <source>
        <dbReference type="EMBL" id="KGF49021.1"/>
    </source>
</evidence>
<evidence type="ECO:0000256" key="2">
    <source>
        <dbReference type="ARBA" id="ARBA00011233"/>
    </source>
</evidence>
<proteinExistence type="inferred from homology"/>
<evidence type="ECO:0000256" key="6">
    <source>
        <dbReference type="RuleBase" id="RU366026"/>
    </source>
</evidence>
<dbReference type="RefSeq" id="WP_021668910.1">
    <property type="nucleotide sequence ID" value="NZ_JRNR01000064.1"/>
</dbReference>
<comment type="catalytic activity">
    <reaction evidence="6">
        <text>2 cob(II)alamin + reduced [electron-transfer flavoprotein] + 2 ATP = 2 adenosylcob(III)alamin + 2 triphosphate + oxidized [electron-transfer flavoprotein] + 3 H(+)</text>
        <dbReference type="Rhea" id="RHEA:28671"/>
        <dbReference type="Rhea" id="RHEA-COMP:10685"/>
        <dbReference type="Rhea" id="RHEA-COMP:10686"/>
        <dbReference type="ChEBI" id="CHEBI:15378"/>
        <dbReference type="ChEBI" id="CHEBI:16304"/>
        <dbReference type="ChEBI" id="CHEBI:18036"/>
        <dbReference type="ChEBI" id="CHEBI:18408"/>
        <dbReference type="ChEBI" id="CHEBI:30616"/>
        <dbReference type="ChEBI" id="CHEBI:57692"/>
        <dbReference type="ChEBI" id="CHEBI:58307"/>
        <dbReference type="EC" id="2.5.1.17"/>
    </reaction>
</comment>
<comment type="subunit">
    <text evidence="2">Homotrimer.</text>
</comment>
<dbReference type="SUPFAM" id="SSF89028">
    <property type="entry name" value="Cobalamin adenosyltransferase-like"/>
    <property type="match status" value="1"/>
</dbReference>
<sequence length="185" mass="20766">MSKVYTKTGDKGTTSLIGGTRVKKCDIRIESYGTIDELNSFIGLLSSYVTEQETLDLLAEMQNVLFNVGCNLAMGESFKKELKESVVADVLIEHVEKSIDRMQDAIPQLKSFVIPGGSRSASVAHVCRTVCRRAERLIIALSENAEVDSNLMAYVNRLSDYFFVLSRYLNNIEKVDEKIWQNPCK</sequence>
<dbReference type="InterPro" id="IPR016030">
    <property type="entry name" value="CblAdoTrfase-like"/>
</dbReference>
<dbReference type="UniPathway" id="UPA00148">
    <property type="reaction ID" value="UER00233"/>
</dbReference>
<name>A0A096AQN3_9BACT</name>
<accession>A0A096AQN3</accession>
<dbReference type="EMBL" id="JRNR01000064">
    <property type="protein sequence ID" value="KGF49021.1"/>
    <property type="molecule type" value="Genomic_DNA"/>
</dbReference>
<keyword evidence="4 6" id="KW-0547">Nucleotide-binding</keyword>
<gene>
    <name evidence="8" type="ORF">HMPREF0654_06760</name>
</gene>
<evidence type="ECO:0000256" key="1">
    <source>
        <dbReference type="ARBA" id="ARBA00007487"/>
    </source>
</evidence>
<comment type="pathway">
    <text evidence="6">Cofactor biosynthesis; adenosylcobalamin biosynthesis; adenosylcobalamin from cob(II)yrinate a,c-diamide: step 2/7.</text>
</comment>
<dbReference type="PANTHER" id="PTHR12213:SF0">
    <property type="entry name" value="CORRINOID ADENOSYLTRANSFERASE MMAB"/>
    <property type="match status" value="1"/>
</dbReference>
<protein>
    <recommendedName>
        <fullName evidence="6">Corrinoid adenosyltransferase</fullName>
        <ecNumber evidence="6">2.5.1.17</ecNumber>
    </recommendedName>
    <alternativeName>
        <fullName evidence="6">Cob(II)alamin adenosyltransferase</fullName>
    </alternativeName>
    <alternativeName>
        <fullName evidence="6">Cob(II)yrinic acid a,c-diamide adenosyltransferase</fullName>
    </alternativeName>
    <alternativeName>
        <fullName evidence="6">Cobinamide/cobalamin adenosyltransferase</fullName>
    </alternativeName>
</protein>
<comment type="caution">
    <text evidence="8">The sequence shown here is derived from an EMBL/GenBank/DDBJ whole genome shotgun (WGS) entry which is preliminary data.</text>
</comment>
<evidence type="ECO:0000259" key="7">
    <source>
        <dbReference type="Pfam" id="PF01923"/>
    </source>
</evidence>
<evidence type="ECO:0000313" key="9">
    <source>
        <dbReference type="Proteomes" id="UP000029538"/>
    </source>
</evidence>
<dbReference type="NCBIfam" id="TIGR00636">
    <property type="entry name" value="PduO_Nterm"/>
    <property type="match status" value="1"/>
</dbReference>
<dbReference type="Proteomes" id="UP000029538">
    <property type="component" value="Unassembled WGS sequence"/>
</dbReference>
<dbReference type="EC" id="2.5.1.17" evidence="6"/>
<dbReference type="GeneID" id="91081734"/>
<dbReference type="Pfam" id="PF01923">
    <property type="entry name" value="Cob_adeno_trans"/>
    <property type="match status" value="1"/>
</dbReference>
<comment type="catalytic activity">
    <reaction evidence="6">
        <text>2 cob(II)yrinate a,c diamide + reduced [electron-transfer flavoprotein] + 2 ATP = 2 adenosylcob(III)yrinate a,c-diamide + 2 triphosphate + oxidized [electron-transfer flavoprotein] + 3 H(+)</text>
        <dbReference type="Rhea" id="RHEA:11528"/>
        <dbReference type="Rhea" id="RHEA-COMP:10685"/>
        <dbReference type="Rhea" id="RHEA-COMP:10686"/>
        <dbReference type="ChEBI" id="CHEBI:15378"/>
        <dbReference type="ChEBI" id="CHEBI:18036"/>
        <dbReference type="ChEBI" id="CHEBI:30616"/>
        <dbReference type="ChEBI" id="CHEBI:57692"/>
        <dbReference type="ChEBI" id="CHEBI:58307"/>
        <dbReference type="ChEBI" id="CHEBI:58503"/>
        <dbReference type="ChEBI" id="CHEBI:58537"/>
        <dbReference type="EC" id="2.5.1.17"/>
    </reaction>
</comment>
<evidence type="ECO:0000256" key="5">
    <source>
        <dbReference type="ARBA" id="ARBA00022840"/>
    </source>
</evidence>
<organism evidence="8 9">
    <name type="scientific">Prevotella disiens DNF00882</name>
    <dbReference type="NCBI Taxonomy" id="1401075"/>
    <lineage>
        <taxon>Bacteria</taxon>
        <taxon>Pseudomonadati</taxon>
        <taxon>Bacteroidota</taxon>
        <taxon>Bacteroidia</taxon>
        <taxon>Bacteroidales</taxon>
        <taxon>Prevotellaceae</taxon>
        <taxon>Prevotella</taxon>
    </lineage>
</organism>
<comment type="similarity">
    <text evidence="1 6">Belongs to the Cob(I)alamin adenosyltransferase family.</text>
</comment>
<dbReference type="AlphaFoldDB" id="A0A096AQN3"/>